<gene>
    <name evidence="1" type="ORF">MERR_LOCUS13087</name>
</gene>
<dbReference type="EMBL" id="CACVBM020001045">
    <property type="protein sequence ID" value="CAA7025852.1"/>
    <property type="molecule type" value="Genomic_DNA"/>
</dbReference>
<accession>A0A6D2IFW4</accession>
<keyword evidence="2" id="KW-1185">Reference proteome</keyword>
<organism evidence="1 2">
    <name type="scientific">Microthlaspi erraticum</name>
    <dbReference type="NCBI Taxonomy" id="1685480"/>
    <lineage>
        <taxon>Eukaryota</taxon>
        <taxon>Viridiplantae</taxon>
        <taxon>Streptophyta</taxon>
        <taxon>Embryophyta</taxon>
        <taxon>Tracheophyta</taxon>
        <taxon>Spermatophyta</taxon>
        <taxon>Magnoliopsida</taxon>
        <taxon>eudicotyledons</taxon>
        <taxon>Gunneridae</taxon>
        <taxon>Pentapetalae</taxon>
        <taxon>rosids</taxon>
        <taxon>malvids</taxon>
        <taxon>Brassicales</taxon>
        <taxon>Brassicaceae</taxon>
        <taxon>Coluteocarpeae</taxon>
        <taxon>Microthlaspi</taxon>
    </lineage>
</organism>
<reference evidence="1" key="1">
    <citation type="submission" date="2020-01" db="EMBL/GenBank/DDBJ databases">
        <authorList>
            <person name="Mishra B."/>
        </authorList>
    </citation>
    <scope>NUCLEOTIDE SEQUENCE [LARGE SCALE GENOMIC DNA]</scope>
</reference>
<evidence type="ECO:0000313" key="2">
    <source>
        <dbReference type="Proteomes" id="UP000467841"/>
    </source>
</evidence>
<evidence type="ECO:0000313" key="1">
    <source>
        <dbReference type="EMBL" id="CAA7025852.1"/>
    </source>
</evidence>
<proteinExistence type="predicted"/>
<dbReference type="AlphaFoldDB" id="A0A6D2IFW4"/>
<sequence length="84" mass="9864">MTSFQKLTKRRRFVILLLRGNYVNKCVKTKTVARIRPWKRSEVVSTSTEKTEEDVTDQVRGNPAMLTRTEETTRDSETQLCRLM</sequence>
<name>A0A6D2IFW4_9BRAS</name>
<comment type="caution">
    <text evidence="1">The sequence shown here is derived from an EMBL/GenBank/DDBJ whole genome shotgun (WGS) entry which is preliminary data.</text>
</comment>
<protein>
    <submittedName>
        <fullName evidence="1">Uncharacterized protein</fullName>
    </submittedName>
</protein>
<dbReference type="Proteomes" id="UP000467841">
    <property type="component" value="Unassembled WGS sequence"/>
</dbReference>